<evidence type="ECO:0000259" key="4">
    <source>
        <dbReference type="PROSITE" id="PS50949"/>
    </source>
</evidence>
<dbReference type="InterPro" id="IPR036388">
    <property type="entry name" value="WH-like_DNA-bd_sf"/>
</dbReference>
<dbReference type="InterPro" id="IPR000524">
    <property type="entry name" value="Tscrpt_reg_HTH_GntR"/>
</dbReference>
<organism evidence="5 6">
    <name type="scientific">Oricola thermophila</name>
    <dbReference type="NCBI Taxonomy" id="2742145"/>
    <lineage>
        <taxon>Bacteria</taxon>
        <taxon>Pseudomonadati</taxon>
        <taxon>Pseudomonadota</taxon>
        <taxon>Alphaproteobacteria</taxon>
        <taxon>Hyphomicrobiales</taxon>
        <taxon>Ahrensiaceae</taxon>
        <taxon>Oricola</taxon>
    </lineage>
</organism>
<dbReference type="Pfam" id="PF00392">
    <property type="entry name" value="GntR"/>
    <property type="match status" value="1"/>
</dbReference>
<keyword evidence="3" id="KW-0804">Transcription</keyword>
<gene>
    <name evidence="5" type="ORF">HTY61_08800</name>
</gene>
<dbReference type="InterPro" id="IPR036390">
    <property type="entry name" value="WH_DNA-bd_sf"/>
</dbReference>
<dbReference type="SMART" id="SM00345">
    <property type="entry name" value="HTH_GNTR"/>
    <property type="match status" value="1"/>
</dbReference>
<sequence length="231" mass="26149">MNELALTPIDTSAISATEKVFRSLYDAVVSLRLPPGTKVSETEVAGQLGVSRQPVRDAFFRLSKLGFLSIRPQRATLIRPISERAVLDALFTRTAIEVECLRLAIKRLDDTGLARLRDNLAEQADALRCGLRAEFHALDEALHETICDIAGHRHAWTLILEQKAHMDRVRFMTLSEGRRHRVLAEHKAIITAVEQRDPSEAERRLRDHIGDIRTVLAAARIQYPDYFEVHD</sequence>
<accession>A0A6N1VGX8</accession>
<dbReference type="InterPro" id="IPR011711">
    <property type="entry name" value="GntR_C"/>
</dbReference>
<dbReference type="AlphaFoldDB" id="A0A6N1VGX8"/>
<proteinExistence type="predicted"/>
<dbReference type="PANTHER" id="PTHR43537:SF5">
    <property type="entry name" value="UXU OPERON TRANSCRIPTIONAL REGULATOR"/>
    <property type="match status" value="1"/>
</dbReference>
<dbReference type="Gene3D" id="1.10.10.10">
    <property type="entry name" value="Winged helix-like DNA-binding domain superfamily/Winged helix DNA-binding domain"/>
    <property type="match status" value="1"/>
</dbReference>
<dbReference type="SUPFAM" id="SSF48008">
    <property type="entry name" value="GntR ligand-binding domain-like"/>
    <property type="match status" value="1"/>
</dbReference>
<keyword evidence="1" id="KW-0805">Transcription regulation</keyword>
<evidence type="ECO:0000313" key="5">
    <source>
        <dbReference type="EMBL" id="QKV18542.1"/>
    </source>
</evidence>
<dbReference type="SMART" id="SM00895">
    <property type="entry name" value="FCD"/>
    <property type="match status" value="1"/>
</dbReference>
<reference evidence="5 6" key="1">
    <citation type="submission" date="2020-06" db="EMBL/GenBank/DDBJ databases">
        <title>Oricola thermophila sp. nov. isolated from a tidal sediments.</title>
        <authorList>
            <person name="Kwon K.K."/>
            <person name="Yang S.-H."/>
            <person name="Park M.-J."/>
        </authorList>
    </citation>
    <scope>NUCLEOTIDE SEQUENCE [LARGE SCALE GENOMIC DNA]</scope>
    <source>
        <strain evidence="5 6">MEBiC13590</strain>
    </source>
</reference>
<protein>
    <submittedName>
        <fullName evidence="5">GntR family transcriptional regulator</fullName>
    </submittedName>
</protein>
<dbReference type="GO" id="GO:0003700">
    <property type="term" value="F:DNA-binding transcription factor activity"/>
    <property type="evidence" value="ECO:0007669"/>
    <property type="project" value="InterPro"/>
</dbReference>
<feature type="domain" description="HTH gntR-type" evidence="4">
    <location>
        <begin position="14"/>
        <end position="81"/>
    </location>
</feature>
<dbReference type="EMBL" id="CP054836">
    <property type="protein sequence ID" value="QKV18542.1"/>
    <property type="molecule type" value="Genomic_DNA"/>
</dbReference>
<dbReference type="RefSeq" id="WP_175276435.1">
    <property type="nucleotide sequence ID" value="NZ_CP054836.1"/>
</dbReference>
<dbReference type="Pfam" id="PF07729">
    <property type="entry name" value="FCD"/>
    <property type="match status" value="1"/>
</dbReference>
<dbReference type="PROSITE" id="PS50949">
    <property type="entry name" value="HTH_GNTR"/>
    <property type="match status" value="1"/>
</dbReference>
<dbReference type="PANTHER" id="PTHR43537">
    <property type="entry name" value="TRANSCRIPTIONAL REGULATOR, GNTR FAMILY"/>
    <property type="match status" value="1"/>
</dbReference>
<dbReference type="KEGG" id="orm:HTY61_08800"/>
<dbReference type="GO" id="GO:0003677">
    <property type="term" value="F:DNA binding"/>
    <property type="evidence" value="ECO:0007669"/>
    <property type="project" value="UniProtKB-KW"/>
</dbReference>
<evidence type="ECO:0000313" key="6">
    <source>
        <dbReference type="Proteomes" id="UP000509367"/>
    </source>
</evidence>
<dbReference type="Gene3D" id="1.20.120.530">
    <property type="entry name" value="GntR ligand-binding domain-like"/>
    <property type="match status" value="1"/>
</dbReference>
<keyword evidence="2" id="KW-0238">DNA-binding</keyword>
<evidence type="ECO:0000256" key="2">
    <source>
        <dbReference type="ARBA" id="ARBA00023125"/>
    </source>
</evidence>
<dbReference type="InterPro" id="IPR008920">
    <property type="entry name" value="TF_FadR/GntR_C"/>
</dbReference>
<dbReference type="SUPFAM" id="SSF46785">
    <property type="entry name" value="Winged helix' DNA-binding domain"/>
    <property type="match status" value="1"/>
</dbReference>
<name>A0A6N1VGX8_9HYPH</name>
<dbReference type="Proteomes" id="UP000509367">
    <property type="component" value="Chromosome"/>
</dbReference>
<evidence type="ECO:0000256" key="1">
    <source>
        <dbReference type="ARBA" id="ARBA00023015"/>
    </source>
</evidence>
<keyword evidence="6" id="KW-1185">Reference proteome</keyword>
<evidence type="ECO:0000256" key="3">
    <source>
        <dbReference type="ARBA" id="ARBA00023163"/>
    </source>
</evidence>